<proteinExistence type="predicted"/>
<dbReference type="RefSeq" id="WP_187559070.1">
    <property type="nucleotide sequence ID" value="NZ_JACRTP010000006.1"/>
</dbReference>
<feature type="compositionally biased region" description="Low complexity" evidence="1">
    <location>
        <begin position="222"/>
        <end position="231"/>
    </location>
</feature>
<evidence type="ECO:0000256" key="1">
    <source>
        <dbReference type="SAM" id="MobiDB-lite"/>
    </source>
</evidence>
<evidence type="ECO:0000256" key="3">
    <source>
        <dbReference type="SAM" id="SignalP"/>
    </source>
</evidence>
<evidence type="ECO:0000256" key="2">
    <source>
        <dbReference type="SAM" id="Phobius"/>
    </source>
</evidence>
<accession>A0ABR7PE45</accession>
<feature type="compositionally biased region" description="Gly residues" evidence="1">
    <location>
        <begin position="232"/>
        <end position="263"/>
    </location>
</feature>
<feature type="region of interest" description="Disordered" evidence="1">
    <location>
        <begin position="222"/>
        <end position="337"/>
    </location>
</feature>
<organism evidence="4 5">
    <name type="scientific">Blautia stercoris</name>
    <dbReference type="NCBI Taxonomy" id="871664"/>
    <lineage>
        <taxon>Bacteria</taxon>
        <taxon>Bacillati</taxon>
        <taxon>Bacillota</taxon>
        <taxon>Clostridia</taxon>
        <taxon>Lachnospirales</taxon>
        <taxon>Lachnospiraceae</taxon>
        <taxon>Blautia</taxon>
    </lineage>
</organism>
<feature type="transmembrane region" description="Helical" evidence="2">
    <location>
        <begin position="347"/>
        <end position="370"/>
    </location>
</feature>
<keyword evidence="2" id="KW-0472">Membrane</keyword>
<keyword evidence="2" id="KW-1133">Transmembrane helix</keyword>
<comment type="caution">
    <text evidence="4">The sequence shown here is derived from an EMBL/GenBank/DDBJ whole genome shotgun (WGS) entry which is preliminary data.</text>
</comment>
<feature type="chain" id="PRO_5046856326" description="MucBP domain-containing protein" evidence="3">
    <location>
        <begin position="28"/>
        <end position="378"/>
    </location>
</feature>
<protein>
    <recommendedName>
        <fullName evidence="6">MucBP domain-containing protein</fullName>
    </recommendedName>
</protein>
<keyword evidence="3" id="KW-0732">Signal</keyword>
<dbReference type="EMBL" id="JACRTP010000006">
    <property type="protein sequence ID" value="MBC8629552.1"/>
    <property type="molecule type" value="Genomic_DNA"/>
</dbReference>
<name>A0ABR7PE45_9FIRM</name>
<evidence type="ECO:0008006" key="6">
    <source>
        <dbReference type="Google" id="ProtNLM"/>
    </source>
</evidence>
<feature type="compositionally biased region" description="Low complexity" evidence="1">
    <location>
        <begin position="264"/>
        <end position="308"/>
    </location>
</feature>
<evidence type="ECO:0000313" key="5">
    <source>
        <dbReference type="Proteomes" id="UP000661649"/>
    </source>
</evidence>
<evidence type="ECO:0000313" key="4">
    <source>
        <dbReference type="EMBL" id="MBC8629552.1"/>
    </source>
</evidence>
<gene>
    <name evidence="4" type="ORF">H8712_13230</name>
</gene>
<sequence>MKKLRQILTFVVAFSMMFQCSLLSVFADDEYTYTVTFYAGNQGTFADGAGKIVMSNLKYGAFVSFDVQKDGVVTLNNSDKYYVKGLRKSGRDNSETDELEASRYSVTVKGDADYVVAYGIKGNQVAYTVNYQDANGKELLASNTYYGNVGDKPVVAYQYVEGYTPQALALTKTLSENSAENVFTFRYTPIGTTVVTIPGETTTVTTVVPGTTNVETITVPATTSAGTTTGTGTTGTGTTGTGTTGTGTTGTGTTGTGTTGTGAGTTTETGTGTDAGTTTDTDAGTAGTTETDTTTDTDAGTDSTQDTQTIEEDQTPQGTQEIQDLDEDETPLSRDADINQGKVKKGFPVAAGVAIGICGVAVLAGMGVLLKKYMAKKK</sequence>
<keyword evidence="2" id="KW-0812">Transmembrane</keyword>
<feature type="signal peptide" evidence="3">
    <location>
        <begin position="1"/>
        <end position="27"/>
    </location>
</feature>
<keyword evidence="5" id="KW-1185">Reference proteome</keyword>
<reference evidence="4 5" key="1">
    <citation type="submission" date="2020-08" db="EMBL/GenBank/DDBJ databases">
        <title>Genome public.</title>
        <authorList>
            <person name="Liu C."/>
            <person name="Sun Q."/>
        </authorList>
    </citation>
    <scope>NUCLEOTIDE SEQUENCE [LARGE SCALE GENOMIC DNA]</scope>
    <source>
        <strain evidence="4 5">3_YM_SP_D4_24.mj</strain>
    </source>
</reference>
<dbReference type="Proteomes" id="UP000661649">
    <property type="component" value="Unassembled WGS sequence"/>
</dbReference>